<reference evidence="4" key="1">
    <citation type="submission" date="2025-08" db="UniProtKB">
        <authorList>
            <consortium name="RefSeq"/>
        </authorList>
    </citation>
    <scope>IDENTIFICATION</scope>
</reference>
<proteinExistence type="inferred from homology"/>
<dbReference type="Proteomes" id="UP001652741">
    <property type="component" value="Chromosome ssa15"/>
</dbReference>
<dbReference type="GeneID" id="106572569"/>
<keyword evidence="3" id="KW-1185">Reference proteome</keyword>
<gene>
    <name evidence="4" type="primary">camk2n1b</name>
</gene>
<sequence>MSGVLPFNETYYSVDGDVGKVSITCCLQDTSNFYCAALTKIPPKTGQIGRGKRGERLLSTKDVFK</sequence>
<keyword evidence="2" id="KW-0649">Protein kinase inhibitor</keyword>
<dbReference type="Pfam" id="PF15170">
    <property type="entry name" value="CaM-KIIN"/>
    <property type="match status" value="1"/>
</dbReference>
<name>A0ABM3D0A6_SALSA</name>
<organism evidence="3 4">
    <name type="scientific">Salmo salar</name>
    <name type="common">Atlantic salmon</name>
    <dbReference type="NCBI Taxonomy" id="8030"/>
    <lineage>
        <taxon>Eukaryota</taxon>
        <taxon>Metazoa</taxon>
        <taxon>Chordata</taxon>
        <taxon>Craniata</taxon>
        <taxon>Vertebrata</taxon>
        <taxon>Euteleostomi</taxon>
        <taxon>Actinopterygii</taxon>
        <taxon>Neopterygii</taxon>
        <taxon>Teleostei</taxon>
        <taxon>Protacanthopterygii</taxon>
        <taxon>Salmoniformes</taxon>
        <taxon>Salmonidae</taxon>
        <taxon>Salmoninae</taxon>
        <taxon>Salmo</taxon>
    </lineage>
</organism>
<dbReference type="PANTHER" id="PTHR31007">
    <property type="entry name" value="CALCIUM/CALMODULIN-DEPENDENT PROTEIN KINASE II INHIBITOR 2"/>
    <property type="match status" value="1"/>
</dbReference>
<comment type="similarity">
    <text evidence="1">Belongs to the CAMK2N family.</text>
</comment>
<evidence type="ECO:0000256" key="1">
    <source>
        <dbReference type="ARBA" id="ARBA00009996"/>
    </source>
</evidence>
<dbReference type="InterPro" id="IPR026779">
    <property type="entry name" value="Camk2n"/>
</dbReference>
<evidence type="ECO:0000256" key="2">
    <source>
        <dbReference type="ARBA" id="ARBA00023013"/>
    </source>
</evidence>
<evidence type="ECO:0000313" key="4">
    <source>
        <dbReference type="RefSeq" id="XP_045552232.1"/>
    </source>
</evidence>
<accession>A0ABM3D0A6</accession>
<protein>
    <submittedName>
        <fullName evidence="4">Calcium/calmodulin-dependent protein kinase II inhibitor 1b</fullName>
    </submittedName>
</protein>
<evidence type="ECO:0000313" key="3">
    <source>
        <dbReference type="Proteomes" id="UP001652741"/>
    </source>
</evidence>
<dbReference type="RefSeq" id="XP_045552232.1">
    <property type="nucleotide sequence ID" value="XM_045696276.1"/>
</dbReference>
<dbReference type="PANTHER" id="PTHR31007:SF3">
    <property type="entry name" value="CALCIUM_CALMODULIN-DEPENDENT PROTEIN KINASE II INHIBITOR 1"/>
    <property type="match status" value="1"/>
</dbReference>